<dbReference type="InterPro" id="IPR001680">
    <property type="entry name" value="WD40_rpt"/>
</dbReference>
<feature type="compositionally biased region" description="Acidic residues" evidence="5">
    <location>
        <begin position="518"/>
        <end position="542"/>
    </location>
</feature>
<feature type="repeat" description="WD" evidence="4">
    <location>
        <begin position="379"/>
        <end position="421"/>
    </location>
</feature>
<name>R4XI98_TAPDE</name>
<dbReference type="eggNOG" id="KOG0270">
    <property type="taxonomic scope" value="Eukaryota"/>
</dbReference>
<feature type="repeat" description="WD" evidence="4">
    <location>
        <begin position="250"/>
        <end position="292"/>
    </location>
</feature>
<evidence type="ECO:0000256" key="5">
    <source>
        <dbReference type="SAM" id="MobiDB-lite"/>
    </source>
</evidence>
<dbReference type="PROSITE" id="PS50294">
    <property type="entry name" value="WD_REPEATS_REGION"/>
    <property type="match status" value="2"/>
</dbReference>
<dbReference type="InterPro" id="IPR044285">
    <property type="entry name" value="PWP1"/>
</dbReference>
<evidence type="ECO:0000256" key="1">
    <source>
        <dbReference type="ARBA" id="ARBA00022553"/>
    </source>
</evidence>
<evidence type="ECO:0000256" key="4">
    <source>
        <dbReference type="PROSITE-ProRule" id="PRU00221"/>
    </source>
</evidence>
<keyword evidence="3" id="KW-0677">Repeat</keyword>
<keyword evidence="1" id="KW-0597">Phosphoprotein</keyword>
<dbReference type="VEuPathDB" id="FungiDB:TAPDE_004624"/>
<dbReference type="OrthoDB" id="270624at2759"/>
<feature type="compositionally biased region" description="Basic and acidic residues" evidence="5">
    <location>
        <begin position="566"/>
        <end position="576"/>
    </location>
</feature>
<gene>
    <name evidence="6" type="ORF">TAPDE_004624</name>
</gene>
<dbReference type="PRINTS" id="PR00320">
    <property type="entry name" value="GPROTEINBRPT"/>
</dbReference>
<keyword evidence="7" id="KW-1185">Reference proteome</keyword>
<dbReference type="InterPro" id="IPR019775">
    <property type="entry name" value="WD40_repeat_CS"/>
</dbReference>
<feature type="compositionally biased region" description="Acidic residues" evidence="5">
    <location>
        <begin position="550"/>
        <end position="565"/>
    </location>
</feature>
<sequence length="576" mass="62602">MSLISAISFVPQGHAAEFPTKYKLTEDEFERIQGLSALHLSSARSDLAIAKKGGNAETANDDGDDIEDEEAVPISATTQEIEDELAEYNLEDYDNDEEGEQMGIFNNIKGLAFHSRGEADPYITLDNTADDSDEEEREELQILPTDNIILAAKTEDDVSHLEVYIYEEDSANLYVHHDILLPSFPLCLEWINYNPAAQAGATSSSGVNNVAIGTFEPDIEIWDLDTLDALYPTTILGAKAGTKRRKKKNDKYHTDAVLGLSANPNAKNLLASASADETIKLWDLTTGTCAKSYSFHSDKVSAVQWSPKVATLVATGGYDKRTIISDARIPDKPAQSYAVGSDVENLAWDPFSENIIYTSTDDGILFAHDIRNTKALWRIQAHDSTLSAFSVSPSAPGLIATGGQDKQIKLWSTITASPTMLTSRDFDIGKVFSLGFLPGQGMQLVAGGSNGIVRVWDTMTNPGVRKAFKSNSAIAKRQKKQGVQNVQTGEKSMASVGDVEEADVEDKVIGVEDKDGPESDESESEEEAEDESLGVEAMDLEDLNSSGSSADEDELIDNADFEGDDGWVKEQEKSRG</sequence>
<evidence type="ECO:0000313" key="7">
    <source>
        <dbReference type="Proteomes" id="UP000013776"/>
    </source>
</evidence>
<dbReference type="Pfam" id="PF00400">
    <property type="entry name" value="WD40"/>
    <property type="match status" value="3"/>
</dbReference>
<proteinExistence type="predicted"/>
<dbReference type="PANTHER" id="PTHR14091:SF0">
    <property type="entry name" value="PERIODIC TRYPTOPHAN PROTEIN 1 HOMOLOG"/>
    <property type="match status" value="1"/>
</dbReference>
<organism evidence="6 7">
    <name type="scientific">Taphrina deformans (strain PYCC 5710 / ATCC 11124 / CBS 356.35 / IMI 108563 / JCM 9778 / NBRC 8474)</name>
    <name type="common">Peach leaf curl fungus</name>
    <name type="synonym">Lalaria deformans</name>
    <dbReference type="NCBI Taxonomy" id="1097556"/>
    <lineage>
        <taxon>Eukaryota</taxon>
        <taxon>Fungi</taxon>
        <taxon>Dikarya</taxon>
        <taxon>Ascomycota</taxon>
        <taxon>Taphrinomycotina</taxon>
        <taxon>Taphrinomycetes</taxon>
        <taxon>Taphrinales</taxon>
        <taxon>Taphrinaceae</taxon>
        <taxon>Taphrina</taxon>
    </lineage>
</organism>
<dbReference type="GO" id="GO:0006364">
    <property type="term" value="P:rRNA processing"/>
    <property type="evidence" value="ECO:0007669"/>
    <property type="project" value="InterPro"/>
</dbReference>
<dbReference type="SUPFAM" id="SSF50978">
    <property type="entry name" value="WD40 repeat-like"/>
    <property type="match status" value="1"/>
</dbReference>
<reference evidence="6 7" key="1">
    <citation type="journal article" date="2013" name="MBio">
        <title>Genome sequencing of the plant pathogen Taphrina deformans, the causal agent of peach leaf curl.</title>
        <authorList>
            <person name="Cisse O.H."/>
            <person name="Almeida J.M.G.C.F."/>
            <person name="Fonseca A."/>
            <person name="Kumar A.A."/>
            <person name="Salojaervi J."/>
            <person name="Overmyer K."/>
            <person name="Hauser P.M."/>
            <person name="Pagni M."/>
        </authorList>
    </citation>
    <scope>NUCLEOTIDE SEQUENCE [LARGE SCALE GENOMIC DNA]</scope>
    <source>
        <strain evidence="7">PYCC 5710 / ATCC 11124 / CBS 356.35 / IMI 108563 / JCM 9778 / NBRC 8474</strain>
    </source>
</reference>
<dbReference type="PROSITE" id="PS00678">
    <property type="entry name" value="WD_REPEATS_1"/>
    <property type="match status" value="1"/>
</dbReference>
<protein>
    <submittedName>
        <fullName evidence="6">Uncharacterized protein</fullName>
    </submittedName>
</protein>
<feature type="compositionally biased region" description="Polar residues" evidence="5">
    <location>
        <begin position="481"/>
        <end position="490"/>
    </location>
</feature>
<dbReference type="GO" id="GO:0005634">
    <property type="term" value="C:nucleus"/>
    <property type="evidence" value="ECO:0007669"/>
    <property type="project" value="TreeGrafter"/>
</dbReference>
<dbReference type="AlphaFoldDB" id="R4XI98"/>
<keyword evidence="2 4" id="KW-0853">WD repeat</keyword>
<feature type="repeat" description="WD" evidence="4">
    <location>
        <begin position="431"/>
        <end position="466"/>
    </location>
</feature>
<dbReference type="InterPro" id="IPR036322">
    <property type="entry name" value="WD40_repeat_dom_sf"/>
</dbReference>
<evidence type="ECO:0000313" key="6">
    <source>
        <dbReference type="EMBL" id="CCG84219.1"/>
    </source>
</evidence>
<dbReference type="Proteomes" id="UP000013776">
    <property type="component" value="Unassembled WGS sequence"/>
</dbReference>
<dbReference type="STRING" id="1097556.R4XI98"/>
<comment type="caution">
    <text evidence="6">The sequence shown here is derived from an EMBL/GenBank/DDBJ whole genome shotgun (WGS) entry which is preliminary data.</text>
</comment>
<dbReference type="InterPro" id="IPR015943">
    <property type="entry name" value="WD40/YVTN_repeat-like_dom_sf"/>
</dbReference>
<dbReference type="InterPro" id="IPR020472">
    <property type="entry name" value="WD40_PAC1"/>
</dbReference>
<evidence type="ECO:0000256" key="2">
    <source>
        <dbReference type="ARBA" id="ARBA00022574"/>
    </source>
</evidence>
<feature type="compositionally biased region" description="Basic and acidic residues" evidence="5">
    <location>
        <begin position="505"/>
        <end position="517"/>
    </location>
</feature>
<dbReference type="PANTHER" id="PTHR14091">
    <property type="entry name" value="PERIODIC TRYPTOPHAN PROTEIN 1"/>
    <property type="match status" value="1"/>
</dbReference>
<dbReference type="Gene3D" id="2.130.10.10">
    <property type="entry name" value="YVTN repeat-like/Quinoprotein amine dehydrogenase"/>
    <property type="match status" value="2"/>
</dbReference>
<dbReference type="SMART" id="SM00320">
    <property type="entry name" value="WD40"/>
    <property type="match status" value="5"/>
</dbReference>
<feature type="region of interest" description="Disordered" evidence="5">
    <location>
        <begin position="476"/>
        <end position="576"/>
    </location>
</feature>
<dbReference type="EMBL" id="CAHR02000213">
    <property type="protein sequence ID" value="CCG84219.1"/>
    <property type="molecule type" value="Genomic_DNA"/>
</dbReference>
<evidence type="ECO:0000256" key="3">
    <source>
        <dbReference type="ARBA" id="ARBA00022737"/>
    </source>
</evidence>
<accession>R4XI98</accession>
<dbReference type="PROSITE" id="PS50082">
    <property type="entry name" value="WD_REPEATS_2"/>
    <property type="match status" value="3"/>
</dbReference>